<reference evidence="1" key="1">
    <citation type="journal article" date="2014" name="Front. Microbiol.">
        <title>High frequency of phylogenetically diverse reductive dehalogenase-homologous genes in deep subseafloor sedimentary metagenomes.</title>
        <authorList>
            <person name="Kawai M."/>
            <person name="Futagami T."/>
            <person name="Toyoda A."/>
            <person name="Takaki Y."/>
            <person name="Nishi S."/>
            <person name="Hori S."/>
            <person name="Arai W."/>
            <person name="Tsubouchi T."/>
            <person name="Morono Y."/>
            <person name="Uchiyama I."/>
            <person name="Ito T."/>
            <person name="Fujiyama A."/>
            <person name="Inagaki F."/>
            <person name="Takami H."/>
        </authorList>
    </citation>
    <scope>NUCLEOTIDE SEQUENCE</scope>
    <source>
        <strain evidence="1">Expedition CK06-06</strain>
    </source>
</reference>
<name>X1CS73_9ZZZZ</name>
<proteinExistence type="predicted"/>
<dbReference type="EMBL" id="BART01021073">
    <property type="protein sequence ID" value="GAG95817.1"/>
    <property type="molecule type" value="Genomic_DNA"/>
</dbReference>
<evidence type="ECO:0000313" key="1">
    <source>
        <dbReference type="EMBL" id="GAG95817.1"/>
    </source>
</evidence>
<comment type="caution">
    <text evidence="1">The sequence shown here is derived from an EMBL/GenBank/DDBJ whole genome shotgun (WGS) entry which is preliminary data.</text>
</comment>
<sequence length="31" mass="3647">MKLECDIYDVELTEGVIKLFNEWLGDETITE</sequence>
<protein>
    <submittedName>
        <fullName evidence="1">Uncharacterized protein</fullName>
    </submittedName>
</protein>
<organism evidence="1">
    <name type="scientific">marine sediment metagenome</name>
    <dbReference type="NCBI Taxonomy" id="412755"/>
    <lineage>
        <taxon>unclassified sequences</taxon>
        <taxon>metagenomes</taxon>
        <taxon>ecological metagenomes</taxon>
    </lineage>
</organism>
<dbReference type="AlphaFoldDB" id="X1CS73"/>
<feature type="non-terminal residue" evidence="1">
    <location>
        <position position="31"/>
    </location>
</feature>
<accession>X1CS73</accession>
<gene>
    <name evidence="1" type="ORF">S01H4_38991</name>
</gene>